<protein>
    <submittedName>
        <fullName evidence="1">Uncharacterized protein</fullName>
    </submittedName>
</protein>
<name>A0A644UG98_9ZZZZ</name>
<dbReference type="AlphaFoldDB" id="A0A644UG98"/>
<accession>A0A644UG98</accession>
<reference evidence="1" key="1">
    <citation type="submission" date="2019-08" db="EMBL/GenBank/DDBJ databases">
        <authorList>
            <person name="Kucharzyk K."/>
            <person name="Murdoch R.W."/>
            <person name="Higgins S."/>
            <person name="Loffler F."/>
        </authorList>
    </citation>
    <scope>NUCLEOTIDE SEQUENCE</scope>
</reference>
<gene>
    <name evidence="1" type="ORF">SDC9_23835</name>
</gene>
<proteinExistence type="predicted"/>
<evidence type="ECO:0000313" key="1">
    <source>
        <dbReference type="EMBL" id="MPL77974.1"/>
    </source>
</evidence>
<sequence length="80" mass="9423">MRLSILIRSALSYKFRQILSRRKPEEETIEELSEIASNYLYKDVLQFERLKRPDLLFNLLKALALQIGGEVSFQELSHLL</sequence>
<comment type="caution">
    <text evidence="1">The sequence shown here is derived from an EMBL/GenBank/DDBJ whole genome shotgun (WGS) entry which is preliminary data.</text>
</comment>
<organism evidence="1">
    <name type="scientific">bioreactor metagenome</name>
    <dbReference type="NCBI Taxonomy" id="1076179"/>
    <lineage>
        <taxon>unclassified sequences</taxon>
        <taxon>metagenomes</taxon>
        <taxon>ecological metagenomes</taxon>
    </lineage>
</organism>
<dbReference type="EMBL" id="VSSQ01000112">
    <property type="protein sequence ID" value="MPL77974.1"/>
    <property type="molecule type" value="Genomic_DNA"/>
</dbReference>